<dbReference type="AlphaFoldDB" id="A0AAE5LMS4"/>
<evidence type="ECO:0000313" key="2">
    <source>
        <dbReference type="EMBL" id="NSB11745.1"/>
    </source>
</evidence>
<keyword evidence="1" id="KW-0812">Transmembrane</keyword>
<accession>A0AAE5LMS4</accession>
<dbReference type="EMBL" id="JABTDW010000001">
    <property type="protein sequence ID" value="NSB11745.1"/>
    <property type="molecule type" value="Genomic_DNA"/>
</dbReference>
<gene>
    <name evidence="2" type="ORF">BCD95_000004</name>
</gene>
<name>A0AAE5LMS4_CLOBE</name>
<dbReference type="Proteomes" id="UP000822184">
    <property type="component" value="Unassembled WGS sequence"/>
</dbReference>
<keyword evidence="1" id="KW-1133">Transmembrane helix</keyword>
<comment type="caution">
    <text evidence="2">The sequence shown here is derived from an EMBL/GenBank/DDBJ whole genome shotgun (WGS) entry which is preliminary data.</text>
</comment>
<evidence type="ECO:0000256" key="1">
    <source>
        <dbReference type="SAM" id="Phobius"/>
    </source>
</evidence>
<proteinExistence type="predicted"/>
<protein>
    <submittedName>
        <fullName evidence="2">Uncharacterized protein</fullName>
    </submittedName>
</protein>
<feature type="transmembrane region" description="Helical" evidence="1">
    <location>
        <begin position="24"/>
        <end position="45"/>
    </location>
</feature>
<organism evidence="2 3">
    <name type="scientific">Clostridium beijerinckii</name>
    <name type="common">Clostridium MP</name>
    <dbReference type="NCBI Taxonomy" id="1520"/>
    <lineage>
        <taxon>Bacteria</taxon>
        <taxon>Bacillati</taxon>
        <taxon>Bacillota</taxon>
        <taxon>Clostridia</taxon>
        <taxon>Eubacteriales</taxon>
        <taxon>Clostridiaceae</taxon>
        <taxon>Clostridium</taxon>
    </lineage>
</organism>
<sequence length="160" mass="18193">MNDKNSRISHGETYIRDKKKKSNYLKYITFILVTILVLTSSLIYLRYREGLSNKKNTANDKVNGETDKSIDDNYKTNQLKEPIKKTIVISFAGDFTLGTDTKFSYDGSLPAAFIGSGKNYSYFMQNVSSVFSKDDYTLVNLETTFTDSKDKAHKDGEVFL</sequence>
<evidence type="ECO:0000313" key="3">
    <source>
        <dbReference type="Proteomes" id="UP000822184"/>
    </source>
</evidence>
<keyword evidence="1" id="KW-0472">Membrane</keyword>
<reference evidence="2" key="1">
    <citation type="submission" date="2020-06" db="EMBL/GenBank/DDBJ databases">
        <title>Genomic insights into acetone-butanol-ethanol (ABE) fermentation by sequencing solventogenic clostridia strains.</title>
        <authorList>
            <person name="Brown S."/>
        </authorList>
    </citation>
    <scope>NUCLEOTIDE SEQUENCE</scope>
    <source>
        <strain evidence="2">DJ123</strain>
    </source>
</reference>